<keyword evidence="11" id="KW-1185">Reference proteome</keyword>
<name>A0A9P6W8E7_RHOMI</name>
<reference evidence="10 11" key="1">
    <citation type="submission" date="2020-11" db="EMBL/GenBank/DDBJ databases">
        <title>Kefir isolates.</title>
        <authorList>
            <person name="Marcisauskas S."/>
            <person name="Kim Y."/>
            <person name="Blasche S."/>
        </authorList>
    </citation>
    <scope>NUCLEOTIDE SEQUENCE [LARGE SCALE GENOMIC DNA]</scope>
    <source>
        <strain evidence="10 11">KR</strain>
    </source>
</reference>
<dbReference type="InterPro" id="IPR023271">
    <property type="entry name" value="Aquaporin-like"/>
</dbReference>
<dbReference type="OrthoDB" id="3222at2759"/>
<dbReference type="InterPro" id="IPR000425">
    <property type="entry name" value="MIP"/>
</dbReference>
<dbReference type="PANTHER" id="PTHR19139:SF199">
    <property type="entry name" value="MIP17260P"/>
    <property type="match status" value="1"/>
</dbReference>
<evidence type="ECO:0000256" key="4">
    <source>
        <dbReference type="ARBA" id="ARBA00022692"/>
    </source>
</evidence>
<evidence type="ECO:0000256" key="3">
    <source>
        <dbReference type="ARBA" id="ARBA00022448"/>
    </source>
</evidence>
<dbReference type="EMBL" id="PUHQ01000001">
    <property type="protein sequence ID" value="KAG0667560.1"/>
    <property type="molecule type" value="Genomic_DNA"/>
</dbReference>
<dbReference type="Proteomes" id="UP000777482">
    <property type="component" value="Unassembled WGS sequence"/>
</dbReference>
<feature type="transmembrane region" description="Helical" evidence="9">
    <location>
        <begin position="202"/>
        <end position="223"/>
    </location>
</feature>
<feature type="region of interest" description="Disordered" evidence="8">
    <location>
        <begin position="490"/>
        <end position="526"/>
    </location>
</feature>
<evidence type="ECO:0000256" key="9">
    <source>
        <dbReference type="SAM" id="Phobius"/>
    </source>
</evidence>
<dbReference type="Pfam" id="PF00230">
    <property type="entry name" value="MIP"/>
    <property type="match status" value="1"/>
</dbReference>
<feature type="transmembrane region" description="Helical" evidence="9">
    <location>
        <begin position="357"/>
        <end position="377"/>
    </location>
</feature>
<organism evidence="10 11">
    <name type="scientific">Rhodotorula mucilaginosa</name>
    <name type="common">Yeast</name>
    <name type="synonym">Rhodotorula rubra</name>
    <dbReference type="NCBI Taxonomy" id="5537"/>
    <lineage>
        <taxon>Eukaryota</taxon>
        <taxon>Fungi</taxon>
        <taxon>Dikarya</taxon>
        <taxon>Basidiomycota</taxon>
        <taxon>Pucciniomycotina</taxon>
        <taxon>Microbotryomycetes</taxon>
        <taxon>Sporidiobolales</taxon>
        <taxon>Sporidiobolaceae</taxon>
        <taxon>Rhodotorula</taxon>
    </lineage>
</organism>
<keyword evidence="4 9" id="KW-0812">Transmembrane</keyword>
<evidence type="ECO:0008006" key="12">
    <source>
        <dbReference type="Google" id="ProtNLM"/>
    </source>
</evidence>
<evidence type="ECO:0000256" key="8">
    <source>
        <dbReference type="SAM" id="MobiDB-lite"/>
    </source>
</evidence>
<dbReference type="AlphaFoldDB" id="A0A9P6W8E7"/>
<dbReference type="FunFam" id="1.20.1080.10:FF:000014">
    <property type="entry name" value="Aquaporin 1"/>
    <property type="match status" value="1"/>
</dbReference>
<evidence type="ECO:0000256" key="1">
    <source>
        <dbReference type="ARBA" id="ARBA00004141"/>
    </source>
</evidence>
<evidence type="ECO:0000313" key="10">
    <source>
        <dbReference type="EMBL" id="KAG0667560.1"/>
    </source>
</evidence>
<feature type="compositionally biased region" description="Low complexity" evidence="8">
    <location>
        <begin position="496"/>
        <end position="509"/>
    </location>
</feature>
<comment type="similarity">
    <text evidence="2">Belongs to the MIP/aquaporin (TC 1.A.8) family.</text>
</comment>
<evidence type="ECO:0000256" key="2">
    <source>
        <dbReference type="ARBA" id="ARBA00006175"/>
    </source>
</evidence>
<comment type="caution">
    <text evidence="10">The sequence shown here is derived from an EMBL/GenBank/DDBJ whole genome shotgun (WGS) entry which is preliminary data.</text>
</comment>
<accession>A0A9P6W8E7</accession>
<feature type="region of interest" description="Disordered" evidence="8">
    <location>
        <begin position="433"/>
        <end position="453"/>
    </location>
</feature>
<feature type="transmembrane region" description="Helical" evidence="9">
    <location>
        <begin position="288"/>
        <end position="308"/>
    </location>
</feature>
<dbReference type="InterPro" id="IPR034294">
    <property type="entry name" value="Aquaporin_transptr"/>
</dbReference>
<dbReference type="PRINTS" id="PR00783">
    <property type="entry name" value="MINTRINSICP"/>
</dbReference>
<evidence type="ECO:0000256" key="6">
    <source>
        <dbReference type="ARBA" id="ARBA00022989"/>
    </source>
</evidence>
<keyword evidence="6 9" id="KW-1133">Transmembrane helix</keyword>
<dbReference type="SUPFAM" id="SSF81338">
    <property type="entry name" value="Aquaporin-like"/>
    <property type="match status" value="1"/>
</dbReference>
<evidence type="ECO:0000256" key="7">
    <source>
        <dbReference type="ARBA" id="ARBA00023136"/>
    </source>
</evidence>
<keyword evidence="7 9" id="KW-0472">Membrane</keyword>
<keyword evidence="5" id="KW-0677">Repeat</keyword>
<feature type="transmembrane region" description="Helical" evidence="9">
    <location>
        <begin position="235"/>
        <end position="268"/>
    </location>
</feature>
<dbReference type="GO" id="GO:0015250">
    <property type="term" value="F:water channel activity"/>
    <property type="evidence" value="ECO:0007669"/>
    <property type="project" value="TreeGrafter"/>
</dbReference>
<dbReference type="Gene3D" id="1.20.1080.10">
    <property type="entry name" value="Glycerol uptake facilitator protein"/>
    <property type="match status" value="1"/>
</dbReference>
<dbReference type="PANTHER" id="PTHR19139">
    <property type="entry name" value="AQUAPORIN TRANSPORTER"/>
    <property type="match status" value="1"/>
</dbReference>
<comment type="subcellular location">
    <subcellularLocation>
        <location evidence="1">Membrane</location>
        <topology evidence="1">Multi-pass membrane protein</topology>
    </subcellularLocation>
</comment>
<keyword evidence="3" id="KW-0813">Transport</keyword>
<dbReference type="GO" id="GO:0005886">
    <property type="term" value="C:plasma membrane"/>
    <property type="evidence" value="ECO:0007669"/>
    <property type="project" value="TreeGrafter"/>
</dbReference>
<feature type="transmembrane region" description="Helical" evidence="9">
    <location>
        <begin position="315"/>
        <end position="337"/>
    </location>
</feature>
<gene>
    <name evidence="10" type="ORF">C6P46_000096</name>
</gene>
<evidence type="ECO:0000313" key="11">
    <source>
        <dbReference type="Proteomes" id="UP000777482"/>
    </source>
</evidence>
<evidence type="ECO:0000256" key="5">
    <source>
        <dbReference type="ARBA" id="ARBA00022737"/>
    </source>
</evidence>
<protein>
    <recommendedName>
        <fullName evidence="12">Aquaporin-like protein</fullName>
    </recommendedName>
</protein>
<sequence length="526" mass="55139">MGGGSGRPGCYRACSAEHAVGLEGVELRKGNLTMPAVILGRTSSGTACPAAQYIMFAAWLVATKGGVGSRDASGSLRRSGIFKLGSLDSSPSLARANRPLDSLADSARRLELSLHCGNSAVVDRMGKHQLNWHIRKPQYGSRRLAAKNHFVAGLGEYVGTTLFMLFALGATNIANIPSTSVTGSTTAGQDGSAAQTLNTSNLLYISFAFGISLTVTAWCFFRVSGGLFNPSITLGMLLVGALSPVRAAILAVVQILGAITGAAIIQALTPGTLNVRTTLTPGMSITRGLFMEAAMTALLMLAILLLAAEKSRATFMAPLPIGLALFVAELASVYWTGGSLNPARSFGPDVVLTTFNGYAWIYWLGPALGSTVAALFYRLIKYLEYETVQNNDEEGVQAIAPKEADPKTETGEEIVQPKDAVPVEVTGFGGGLLQSQDAQPEAMARSGPLADPRDLSDKMDRLENMVSSILAQLNAAQPDRLSGDTIVHTGTTEKVGSTTPSSPASASSGHQLPANTLADHPAYHRV</sequence>
<proteinExistence type="inferred from homology"/>